<dbReference type="InterPro" id="IPR013785">
    <property type="entry name" value="Aldolase_TIM"/>
</dbReference>
<evidence type="ECO:0000256" key="3">
    <source>
        <dbReference type="ARBA" id="ARBA00007592"/>
    </source>
</evidence>
<dbReference type="GO" id="GO:0005829">
    <property type="term" value="C:cytosol"/>
    <property type="evidence" value="ECO:0007669"/>
    <property type="project" value="TreeGrafter"/>
</dbReference>
<dbReference type="PROSITE" id="PS00666">
    <property type="entry name" value="DHDPS_2"/>
    <property type="match status" value="1"/>
</dbReference>
<dbReference type="InterPro" id="IPR005263">
    <property type="entry name" value="DapA"/>
</dbReference>
<feature type="site" description="Part of a proton relay during catalysis" evidence="12">
    <location>
        <position position="44"/>
    </location>
</feature>
<comment type="catalytic activity">
    <reaction evidence="11 12">
        <text>L-aspartate 4-semialdehyde + pyruvate = (2S,4S)-4-hydroxy-2,3,4,5-tetrahydrodipicolinate + H2O + H(+)</text>
        <dbReference type="Rhea" id="RHEA:34171"/>
        <dbReference type="ChEBI" id="CHEBI:15361"/>
        <dbReference type="ChEBI" id="CHEBI:15377"/>
        <dbReference type="ChEBI" id="CHEBI:15378"/>
        <dbReference type="ChEBI" id="CHEBI:67139"/>
        <dbReference type="ChEBI" id="CHEBI:537519"/>
        <dbReference type="EC" id="4.3.3.7"/>
    </reaction>
</comment>
<dbReference type="EC" id="4.3.3.7" evidence="4 12"/>
<keyword evidence="8 12" id="KW-0457">Lysine biosynthesis</keyword>
<dbReference type="PANTHER" id="PTHR12128:SF66">
    <property type="entry name" value="4-HYDROXY-2-OXOGLUTARATE ALDOLASE, MITOCHONDRIAL"/>
    <property type="match status" value="1"/>
</dbReference>
<dbReference type="Proteomes" id="UP000078003">
    <property type="component" value="Unassembled WGS sequence"/>
</dbReference>
<feature type="active site" description="Proton donor/acceptor" evidence="12 14">
    <location>
        <position position="133"/>
    </location>
</feature>
<evidence type="ECO:0000256" key="15">
    <source>
        <dbReference type="PIRSR" id="PIRSR001365-2"/>
    </source>
</evidence>
<keyword evidence="5 12" id="KW-0963">Cytoplasm</keyword>
<evidence type="ECO:0000256" key="8">
    <source>
        <dbReference type="ARBA" id="ARBA00023154"/>
    </source>
</evidence>
<evidence type="ECO:0000256" key="9">
    <source>
        <dbReference type="ARBA" id="ARBA00023239"/>
    </source>
</evidence>
<evidence type="ECO:0000313" key="16">
    <source>
        <dbReference type="EMBL" id="OAM15350.1"/>
    </source>
</evidence>
<comment type="pathway">
    <text evidence="2 12">Amino-acid biosynthesis; L-lysine biosynthesis via DAP pathway; (S)-tetrahydrodipicolinate from L-aspartate: step 3/4.</text>
</comment>
<evidence type="ECO:0000313" key="17">
    <source>
        <dbReference type="Proteomes" id="UP000078003"/>
    </source>
</evidence>
<dbReference type="Pfam" id="PF00701">
    <property type="entry name" value="DHDPS"/>
    <property type="match status" value="1"/>
</dbReference>
<evidence type="ECO:0000256" key="1">
    <source>
        <dbReference type="ARBA" id="ARBA00003294"/>
    </source>
</evidence>
<feature type="site" description="Part of a proton relay during catalysis" evidence="12">
    <location>
        <position position="107"/>
    </location>
</feature>
<feature type="binding site" evidence="12 15">
    <location>
        <position position="45"/>
    </location>
    <ligand>
        <name>pyruvate</name>
        <dbReference type="ChEBI" id="CHEBI:15361"/>
    </ligand>
</feature>
<comment type="caution">
    <text evidence="16">The sequence shown here is derived from an EMBL/GenBank/DDBJ whole genome shotgun (WGS) entry which is preliminary data.</text>
</comment>
<dbReference type="AlphaFoldDB" id="A0A1A9RB63"/>
<evidence type="ECO:0000256" key="4">
    <source>
        <dbReference type="ARBA" id="ARBA00012086"/>
    </source>
</evidence>
<dbReference type="HAMAP" id="MF_00418">
    <property type="entry name" value="DapA"/>
    <property type="match status" value="1"/>
</dbReference>
<dbReference type="PANTHER" id="PTHR12128">
    <property type="entry name" value="DIHYDRODIPICOLINATE SYNTHASE"/>
    <property type="match status" value="1"/>
</dbReference>
<evidence type="ECO:0000256" key="13">
    <source>
        <dbReference type="PIRNR" id="PIRNR001365"/>
    </source>
</evidence>
<evidence type="ECO:0000256" key="2">
    <source>
        <dbReference type="ARBA" id="ARBA00005120"/>
    </source>
</evidence>
<dbReference type="RefSeq" id="WP_064084866.1">
    <property type="nucleotide sequence ID" value="NZ_LXSF01000012.1"/>
</dbReference>
<dbReference type="NCBIfam" id="TIGR00674">
    <property type="entry name" value="dapA"/>
    <property type="match status" value="1"/>
</dbReference>
<keyword evidence="9 12" id="KW-0456">Lyase</keyword>
<protein>
    <recommendedName>
        <fullName evidence="4 12">4-hydroxy-tetrahydrodipicolinate synthase</fullName>
        <shortName evidence="12">HTPA synthase</shortName>
        <ecNumber evidence="4 12">4.3.3.7</ecNumber>
    </recommendedName>
</protein>
<evidence type="ECO:0000256" key="7">
    <source>
        <dbReference type="ARBA" id="ARBA00022915"/>
    </source>
</evidence>
<dbReference type="PROSITE" id="PS00665">
    <property type="entry name" value="DHDPS_1"/>
    <property type="match status" value="1"/>
</dbReference>
<proteinExistence type="inferred from homology"/>
<comment type="subunit">
    <text evidence="12">Homotetramer; dimer of dimers.</text>
</comment>
<dbReference type="CDD" id="cd00950">
    <property type="entry name" value="DHDPS"/>
    <property type="match status" value="1"/>
</dbReference>
<evidence type="ECO:0000256" key="6">
    <source>
        <dbReference type="ARBA" id="ARBA00022605"/>
    </source>
</evidence>
<dbReference type="GO" id="GO:0009089">
    <property type="term" value="P:lysine biosynthetic process via diaminopimelate"/>
    <property type="evidence" value="ECO:0007669"/>
    <property type="project" value="UniProtKB-UniRule"/>
</dbReference>
<evidence type="ECO:0000256" key="11">
    <source>
        <dbReference type="ARBA" id="ARBA00047836"/>
    </source>
</evidence>
<evidence type="ECO:0000256" key="5">
    <source>
        <dbReference type="ARBA" id="ARBA00022490"/>
    </source>
</evidence>
<dbReference type="EMBL" id="LXSF01000012">
    <property type="protein sequence ID" value="OAM15350.1"/>
    <property type="molecule type" value="Genomic_DNA"/>
</dbReference>
<keyword evidence="7 12" id="KW-0220">Diaminopimelate biosynthesis</keyword>
<dbReference type="UniPathway" id="UPA00034">
    <property type="reaction ID" value="UER00017"/>
</dbReference>
<dbReference type="SUPFAM" id="SSF51569">
    <property type="entry name" value="Aldolase"/>
    <property type="match status" value="1"/>
</dbReference>
<name>A0A1A9RB63_EIKCO</name>
<comment type="subcellular location">
    <subcellularLocation>
        <location evidence="12">Cytoplasm</location>
    </subcellularLocation>
</comment>
<dbReference type="PIRSF" id="PIRSF001365">
    <property type="entry name" value="DHDPS"/>
    <property type="match status" value="1"/>
</dbReference>
<dbReference type="GO" id="GO:0008840">
    <property type="term" value="F:4-hydroxy-tetrahydrodipicolinate synthase activity"/>
    <property type="evidence" value="ECO:0007669"/>
    <property type="project" value="UniProtKB-UniRule"/>
</dbReference>
<accession>A0A1A9RB63</accession>
<comment type="caution">
    <text evidence="12">Was originally thought to be a dihydrodipicolinate synthase (DHDPS), catalyzing the condensation of (S)-aspartate-beta-semialdehyde [(S)-ASA] and pyruvate to dihydrodipicolinate (DHDP). However, it was shown in E.coli that the product of the enzymatic reaction is not dihydrodipicolinate but in fact (4S)-4-hydroxy-2,3,4,5-tetrahydro-(2S)-dipicolinic acid (HTPA), and that the consecutive dehydration reaction leading to DHDP is not spontaneous but catalyzed by DapB.</text>
</comment>
<keyword evidence="6 12" id="KW-0028">Amino-acid biosynthesis</keyword>
<keyword evidence="10 12" id="KW-0704">Schiff base</keyword>
<dbReference type="SMART" id="SM01130">
    <property type="entry name" value="DHDPS"/>
    <property type="match status" value="1"/>
</dbReference>
<comment type="function">
    <text evidence="1 12">Catalyzes the condensation of (S)-aspartate-beta-semialdehyde [(S)-ASA] and pyruvate to 4-hydroxy-tetrahydrodipicolinate (HTPA).</text>
</comment>
<feature type="active site" description="Schiff-base intermediate with substrate" evidence="12 14">
    <location>
        <position position="161"/>
    </location>
</feature>
<organism evidence="16 17">
    <name type="scientific">Eikenella corrodens</name>
    <dbReference type="NCBI Taxonomy" id="539"/>
    <lineage>
        <taxon>Bacteria</taxon>
        <taxon>Pseudomonadati</taxon>
        <taxon>Pseudomonadota</taxon>
        <taxon>Betaproteobacteria</taxon>
        <taxon>Neisseriales</taxon>
        <taxon>Neisseriaceae</taxon>
        <taxon>Eikenella</taxon>
    </lineage>
</organism>
<dbReference type="InterPro" id="IPR020625">
    <property type="entry name" value="Schiff_base-form_aldolases_AS"/>
</dbReference>
<reference evidence="17" key="1">
    <citation type="submission" date="2016-05" db="EMBL/GenBank/DDBJ databases">
        <title>Draft genome of Corynebacterium afermentans subsp. afermentans LCDC 88199T.</title>
        <authorList>
            <person name="Bernier A.-M."/>
            <person name="Bernard K."/>
        </authorList>
    </citation>
    <scope>NUCLEOTIDE SEQUENCE [LARGE SCALE GENOMIC DNA]</scope>
    <source>
        <strain evidence="17">NML01-0328</strain>
    </source>
</reference>
<dbReference type="Gene3D" id="3.20.20.70">
    <property type="entry name" value="Aldolase class I"/>
    <property type="match status" value="1"/>
</dbReference>
<comment type="similarity">
    <text evidence="3 12 13">Belongs to the DapA family.</text>
</comment>
<dbReference type="InterPro" id="IPR002220">
    <property type="entry name" value="DapA-like"/>
</dbReference>
<dbReference type="PRINTS" id="PR00146">
    <property type="entry name" value="DHPICSNTHASE"/>
</dbReference>
<feature type="binding site" evidence="12 15">
    <location>
        <position position="203"/>
    </location>
    <ligand>
        <name>pyruvate</name>
        <dbReference type="ChEBI" id="CHEBI:15361"/>
    </ligand>
</feature>
<evidence type="ECO:0000256" key="10">
    <source>
        <dbReference type="ARBA" id="ARBA00023270"/>
    </source>
</evidence>
<evidence type="ECO:0000256" key="14">
    <source>
        <dbReference type="PIRSR" id="PIRSR001365-1"/>
    </source>
</evidence>
<dbReference type="GO" id="GO:0019877">
    <property type="term" value="P:diaminopimelate biosynthetic process"/>
    <property type="evidence" value="ECO:0007669"/>
    <property type="project" value="UniProtKB-UniRule"/>
</dbReference>
<sequence>MLTGSLVAIITPMREDGSVHYEQFQRLIDWHVANGTDAIVAVGTTGESTTLSVPEKIEVIEAAIRFADGRIPVIAGTGVNSTSEAIELSRAAVGSGAYATLSVVPYYNKPPQEGIYRHFAAIAEAADIPMIVYNVPGRTVVNMNNDTVLRLAEIPNIIGIKEASGDIGRMVDLINRVPEDFAIYSGDDPTGMAAMLCGAHGVITVAGNVAPKLFADMCRAALAGNLAEARALNAKLVSLYQEMFCEPSPAAPKWALEKLGLCGRAVRLPMVSLSETGQARVSAALQKLQLI</sequence>
<evidence type="ECO:0000256" key="12">
    <source>
        <dbReference type="HAMAP-Rule" id="MF_00418"/>
    </source>
</evidence>
<dbReference type="InterPro" id="IPR020624">
    <property type="entry name" value="Schiff_base-form_aldolases_CS"/>
</dbReference>
<gene>
    <name evidence="12" type="primary">dapA</name>
    <name evidence="16" type="ORF">A7P85_09220</name>
</gene>